<comment type="subcellular location">
    <subcellularLocation>
        <location evidence="1">Nucleus</location>
    </subcellularLocation>
</comment>
<dbReference type="PANTHER" id="PTHR48039">
    <property type="entry name" value="RNA-BINDING MOTIF PROTEIN 14B"/>
    <property type="match status" value="1"/>
</dbReference>
<dbReference type="Pfam" id="PF00076">
    <property type="entry name" value="RRM_1"/>
    <property type="match status" value="3"/>
</dbReference>
<feature type="domain" description="RRM" evidence="7">
    <location>
        <begin position="489"/>
        <end position="629"/>
    </location>
</feature>
<dbReference type="GO" id="GO:0005730">
    <property type="term" value="C:nucleolus"/>
    <property type="evidence" value="ECO:0007669"/>
    <property type="project" value="TreeGrafter"/>
</dbReference>
<comment type="caution">
    <text evidence="8">The sequence shown here is derived from an EMBL/GenBank/DDBJ whole genome shotgun (WGS) entry which is preliminary data.</text>
</comment>
<dbReference type="AlphaFoldDB" id="A0AAD4GRN0"/>
<evidence type="ECO:0000256" key="3">
    <source>
        <dbReference type="ARBA" id="ARBA00022884"/>
    </source>
</evidence>
<dbReference type="Proteomes" id="UP001194746">
    <property type="component" value="Unassembled WGS sequence"/>
</dbReference>
<feature type="domain" description="RRM" evidence="7">
    <location>
        <begin position="38"/>
        <end position="116"/>
    </location>
</feature>
<feature type="compositionally biased region" description="Polar residues" evidence="6">
    <location>
        <begin position="9"/>
        <end position="32"/>
    </location>
</feature>
<dbReference type="SUPFAM" id="SSF54928">
    <property type="entry name" value="RNA-binding domain, RBD"/>
    <property type="match status" value="3"/>
</dbReference>
<protein>
    <submittedName>
        <fullName evidence="8">RNA recognition motif-containing protein</fullName>
    </submittedName>
</protein>
<evidence type="ECO:0000256" key="2">
    <source>
        <dbReference type="ARBA" id="ARBA00022737"/>
    </source>
</evidence>
<evidence type="ECO:0000259" key="7">
    <source>
        <dbReference type="PROSITE" id="PS50102"/>
    </source>
</evidence>
<feature type="domain" description="RRM" evidence="7">
    <location>
        <begin position="304"/>
        <end position="416"/>
    </location>
</feature>
<dbReference type="SMART" id="SM00360">
    <property type="entry name" value="RRM"/>
    <property type="match status" value="4"/>
</dbReference>
<feature type="region of interest" description="Disordered" evidence="6">
    <location>
        <begin position="235"/>
        <end position="303"/>
    </location>
</feature>
<feature type="compositionally biased region" description="Acidic residues" evidence="6">
    <location>
        <begin position="253"/>
        <end position="298"/>
    </location>
</feature>
<feature type="compositionally biased region" description="Basic residues" evidence="6">
    <location>
        <begin position="725"/>
        <end position="743"/>
    </location>
</feature>
<dbReference type="InterPro" id="IPR034809">
    <property type="entry name" value="Nop4_RRM4"/>
</dbReference>
<name>A0AAD4GRN0_ASPNN</name>
<keyword evidence="9" id="KW-1185">Reference proteome</keyword>
<feature type="compositionally biased region" description="Basic and acidic residues" evidence="6">
    <location>
        <begin position="656"/>
        <end position="693"/>
    </location>
</feature>
<dbReference type="FunFam" id="3.30.70.330:FF:000406">
    <property type="entry name" value="Related to Nucleolar protein NOP4"/>
    <property type="match status" value="1"/>
</dbReference>
<feature type="region of interest" description="Disordered" evidence="6">
    <location>
        <begin position="1"/>
        <end position="41"/>
    </location>
</feature>
<gene>
    <name evidence="8" type="primary">NOP4</name>
    <name evidence="8" type="ORF">FE257_009807</name>
</gene>
<organism evidence="8 9">
    <name type="scientific">Aspergillus nanangensis</name>
    <dbReference type="NCBI Taxonomy" id="2582783"/>
    <lineage>
        <taxon>Eukaryota</taxon>
        <taxon>Fungi</taxon>
        <taxon>Dikarya</taxon>
        <taxon>Ascomycota</taxon>
        <taxon>Pezizomycotina</taxon>
        <taxon>Eurotiomycetes</taxon>
        <taxon>Eurotiomycetidae</taxon>
        <taxon>Eurotiales</taxon>
        <taxon>Aspergillaceae</taxon>
        <taxon>Aspergillus</taxon>
        <taxon>Aspergillus subgen. Circumdati</taxon>
    </lineage>
</organism>
<keyword evidence="3 5" id="KW-0694">RNA-binding</keyword>
<dbReference type="GO" id="GO:0003729">
    <property type="term" value="F:mRNA binding"/>
    <property type="evidence" value="ECO:0007669"/>
    <property type="project" value="TreeGrafter"/>
</dbReference>
<evidence type="ECO:0000256" key="5">
    <source>
        <dbReference type="PROSITE-ProRule" id="PRU00176"/>
    </source>
</evidence>
<dbReference type="InterPro" id="IPR012677">
    <property type="entry name" value="Nucleotide-bd_a/b_plait_sf"/>
</dbReference>
<reference evidence="8" key="1">
    <citation type="journal article" date="2019" name="Beilstein J. Org. Chem.">
        <title>Nanangenines: drimane sesquiterpenoids as the dominant metabolite cohort of a novel Australian fungus, Aspergillus nanangensis.</title>
        <authorList>
            <person name="Lacey H.J."/>
            <person name="Gilchrist C.L.M."/>
            <person name="Crombie A."/>
            <person name="Kalaitzis J.A."/>
            <person name="Vuong D."/>
            <person name="Rutledge P.J."/>
            <person name="Turner P."/>
            <person name="Pitt J.I."/>
            <person name="Lacey E."/>
            <person name="Chooi Y.H."/>
            <person name="Piggott A.M."/>
        </authorList>
    </citation>
    <scope>NUCLEOTIDE SEQUENCE</scope>
    <source>
        <strain evidence="8">MST-FP2251</strain>
    </source>
</reference>
<proteinExistence type="predicted"/>
<dbReference type="CDD" id="cd12677">
    <property type="entry name" value="RRM4_Nop4p"/>
    <property type="match status" value="1"/>
</dbReference>
<feature type="region of interest" description="Disordered" evidence="6">
    <location>
        <begin position="634"/>
        <end position="743"/>
    </location>
</feature>
<dbReference type="PROSITE" id="PS50102">
    <property type="entry name" value="RRM"/>
    <property type="match status" value="4"/>
</dbReference>
<keyword evidence="2" id="KW-0677">Repeat</keyword>
<reference evidence="8" key="2">
    <citation type="submission" date="2020-02" db="EMBL/GenBank/DDBJ databases">
        <authorList>
            <person name="Gilchrist C.L.M."/>
            <person name="Chooi Y.-H."/>
        </authorList>
    </citation>
    <scope>NUCLEOTIDE SEQUENCE</scope>
    <source>
        <strain evidence="8">MST-FP2251</strain>
    </source>
</reference>
<evidence type="ECO:0000313" key="9">
    <source>
        <dbReference type="Proteomes" id="UP001194746"/>
    </source>
</evidence>
<evidence type="ECO:0000256" key="4">
    <source>
        <dbReference type="ARBA" id="ARBA00023242"/>
    </source>
</evidence>
<sequence length="743" mass="83854">MGEEHLTGASESSAENQVTLDSTKSQTSNEQPPSQPKRTLFVRSLPASATTESLTEYFSQSYILKHATAVLDPETKQSKGYGFVTFADVEDAKAALEEFNGSVFEGKKIIVDYAQQRHRTIDENLGKSVPSSKALELKKQREDERNSAPPRLIVRNLPWSIKEPEDLSILFRSFGKVKHVVLPKKGTQLAGFGFVVLRGKKNAEKALAAINGKEVDGRTLAVDWAVDRKVWEDLQKKPEAQDDDAEEKSPDVEMAEADADGSDDDEIMSTGDDLDVDSEDDLEDEDEEDYEEEEEEKEDDRNASTIFIRNLPFTCTDESLYEHFNQFGNLRYARIVVDPETERPRGTGFVCFWKADDAMSCVRDAPKQQDTIVAEKDKSKKTATTFKHSILQDENADPSGRYTLEGRVLQISRAVSKSRAAELEEEGASRRLVRDTDKRRLFLLSEGTISNTSPLYKKLSPSEIKIREDSYKQRQNFIKKNPALHLSLTRLSIRNIPRHVTSKDLKQLARQAVVGFAKDVTGGLRQALSRDEVQRASEEMKEAETLRKKKGLGVVRQAKIVFESRDGSKVNEDSGAGRSRGYGFVEYFTHRHSLMALRWLNGHAIDIPASNTEDGQERKKRLIVEFAIENAQVVKRRSEQQARANTFRKNQQGETGSRDNRGDRGDRGRGPRDNRGRGSKDDRGRGSKDDRGRNKSAPMGQKRKRSESDGGKGQEGVEPEEQNKLAKRNRIIAKKRMQRRSRK</sequence>
<evidence type="ECO:0000256" key="1">
    <source>
        <dbReference type="ARBA" id="ARBA00004123"/>
    </source>
</evidence>
<dbReference type="InterPro" id="IPR051945">
    <property type="entry name" value="RRM_MRD1_RNA_proc_ribogen"/>
</dbReference>
<dbReference type="InterPro" id="IPR034808">
    <property type="entry name" value="Nop4p_RRM3"/>
</dbReference>
<dbReference type="CDD" id="cd12676">
    <property type="entry name" value="RRM3_Nop4p"/>
    <property type="match status" value="1"/>
</dbReference>
<dbReference type="PANTHER" id="PTHR48039:SF5">
    <property type="entry name" value="RNA-BINDING PROTEIN 28"/>
    <property type="match status" value="1"/>
</dbReference>
<dbReference type="Gene3D" id="3.30.70.330">
    <property type="match status" value="4"/>
</dbReference>
<feature type="compositionally biased region" description="Polar residues" evidence="6">
    <location>
        <begin position="641"/>
        <end position="655"/>
    </location>
</feature>
<accession>A0AAD4GRN0</accession>
<keyword evidence="4" id="KW-0539">Nucleus</keyword>
<dbReference type="InterPro" id="IPR000504">
    <property type="entry name" value="RRM_dom"/>
</dbReference>
<feature type="domain" description="RRM" evidence="7">
    <location>
        <begin position="150"/>
        <end position="227"/>
    </location>
</feature>
<evidence type="ECO:0000256" key="6">
    <source>
        <dbReference type="SAM" id="MobiDB-lite"/>
    </source>
</evidence>
<evidence type="ECO:0000313" key="8">
    <source>
        <dbReference type="EMBL" id="KAF9887594.1"/>
    </source>
</evidence>
<dbReference type="EMBL" id="VCAU01000059">
    <property type="protein sequence ID" value="KAF9887594.1"/>
    <property type="molecule type" value="Genomic_DNA"/>
</dbReference>
<dbReference type="InterPro" id="IPR035979">
    <property type="entry name" value="RBD_domain_sf"/>
</dbReference>